<dbReference type="SMART" id="SM00487">
    <property type="entry name" value="DEXDc"/>
    <property type="match status" value="1"/>
</dbReference>
<keyword evidence="2" id="KW-0547">Nucleotide-binding</keyword>
<dbReference type="Gene3D" id="3.40.50.300">
    <property type="entry name" value="P-loop containing nucleotide triphosphate hydrolases"/>
    <property type="match status" value="2"/>
</dbReference>
<name>A0A0D2KP01_HYPSF</name>
<keyword evidence="3" id="KW-0067">ATP-binding</keyword>
<dbReference type="GO" id="GO:0005524">
    <property type="term" value="F:ATP binding"/>
    <property type="evidence" value="ECO:0007669"/>
    <property type="project" value="UniProtKB-KW"/>
</dbReference>
<dbReference type="GO" id="GO:0043138">
    <property type="term" value="F:3'-5' DNA helicase activity"/>
    <property type="evidence" value="ECO:0007669"/>
    <property type="project" value="UniProtKB-EC"/>
</dbReference>
<evidence type="ECO:0000256" key="3">
    <source>
        <dbReference type="ARBA" id="ARBA00022840"/>
    </source>
</evidence>
<dbReference type="SUPFAM" id="SSF52540">
    <property type="entry name" value="P-loop containing nucleoside triphosphate hydrolases"/>
    <property type="match status" value="1"/>
</dbReference>
<feature type="domain" description="Helicase C-terminal" evidence="7">
    <location>
        <begin position="523"/>
        <end position="676"/>
    </location>
</feature>
<reference evidence="9" key="1">
    <citation type="submission" date="2014-04" db="EMBL/GenBank/DDBJ databases">
        <title>Evolutionary Origins and Diversification of the Mycorrhizal Mutualists.</title>
        <authorList>
            <consortium name="DOE Joint Genome Institute"/>
            <consortium name="Mycorrhizal Genomics Consortium"/>
            <person name="Kohler A."/>
            <person name="Kuo A."/>
            <person name="Nagy L.G."/>
            <person name="Floudas D."/>
            <person name="Copeland A."/>
            <person name="Barry K.W."/>
            <person name="Cichocki N."/>
            <person name="Veneault-Fourrey C."/>
            <person name="LaButti K."/>
            <person name="Lindquist E.A."/>
            <person name="Lipzen A."/>
            <person name="Lundell T."/>
            <person name="Morin E."/>
            <person name="Murat C."/>
            <person name="Riley R."/>
            <person name="Ohm R."/>
            <person name="Sun H."/>
            <person name="Tunlid A."/>
            <person name="Henrissat B."/>
            <person name="Grigoriev I.V."/>
            <person name="Hibbett D.S."/>
            <person name="Martin F."/>
        </authorList>
    </citation>
    <scope>NUCLEOTIDE SEQUENCE [LARGE SCALE GENOMIC DNA]</scope>
    <source>
        <strain evidence="9">FD-334 SS-4</strain>
    </source>
</reference>
<evidence type="ECO:0000313" key="9">
    <source>
        <dbReference type="Proteomes" id="UP000054270"/>
    </source>
</evidence>
<dbReference type="GO" id="GO:0000724">
    <property type="term" value="P:double-strand break repair via homologous recombination"/>
    <property type="evidence" value="ECO:0007669"/>
    <property type="project" value="TreeGrafter"/>
</dbReference>
<comment type="catalytic activity">
    <reaction evidence="4">
        <text>Couples ATP hydrolysis with the unwinding of duplex DNA by translocating in the 3'-5' direction.</text>
        <dbReference type="EC" id="5.6.2.4"/>
    </reaction>
</comment>
<dbReference type="STRING" id="945553.A0A0D2KP01"/>
<feature type="domain" description="Helicase ATP-binding" evidence="6">
    <location>
        <begin position="335"/>
        <end position="495"/>
    </location>
</feature>
<dbReference type="InterPro" id="IPR001650">
    <property type="entry name" value="Helicase_C-like"/>
</dbReference>
<accession>A0A0D2KP01</accession>
<gene>
    <name evidence="8" type="ORF">HYPSUDRAFT_207128</name>
</gene>
<dbReference type="SMART" id="SM00490">
    <property type="entry name" value="HELICc"/>
    <property type="match status" value="1"/>
</dbReference>
<dbReference type="PANTHER" id="PTHR13710">
    <property type="entry name" value="DNA HELICASE RECQ FAMILY MEMBER"/>
    <property type="match status" value="1"/>
</dbReference>
<keyword evidence="9" id="KW-1185">Reference proteome</keyword>
<evidence type="ECO:0000256" key="5">
    <source>
        <dbReference type="ARBA" id="ARBA00034808"/>
    </source>
</evidence>
<dbReference type="InterPro" id="IPR027417">
    <property type="entry name" value="P-loop_NTPase"/>
</dbReference>
<dbReference type="PROSITE" id="PS51192">
    <property type="entry name" value="HELICASE_ATP_BIND_1"/>
    <property type="match status" value="1"/>
</dbReference>
<dbReference type="GO" id="GO:0009378">
    <property type="term" value="F:four-way junction helicase activity"/>
    <property type="evidence" value="ECO:0007669"/>
    <property type="project" value="TreeGrafter"/>
</dbReference>
<proteinExistence type="inferred from homology"/>
<dbReference type="Pfam" id="PF00271">
    <property type="entry name" value="Helicase_C"/>
    <property type="match status" value="1"/>
</dbReference>
<comment type="similarity">
    <text evidence="1">Belongs to the helicase family. RecQ subfamily.</text>
</comment>
<evidence type="ECO:0000259" key="6">
    <source>
        <dbReference type="PROSITE" id="PS51192"/>
    </source>
</evidence>
<dbReference type="EC" id="5.6.2.4" evidence="5"/>
<dbReference type="PANTHER" id="PTHR13710:SF154">
    <property type="entry name" value="RECQ HELICASE, PUTATIVE (AFU_ORTHOLOGUE AFUA_6G14720)-RELATED"/>
    <property type="match status" value="1"/>
</dbReference>
<evidence type="ECO:0000256" key="4">
    <source>
        <dbReference type="ARBA" id="ARBA00034617"/>
    </source>
</evidence>
<protein>
    <recommendedName>
        <fullName evidence="5">DNA 3'-5' helicase</fullName>
        <ecNumber evidence="5">5.6.2.4</ecNumber>
    </recommendedName>
</protein>
<evidence type="ECO:0000313" key="8">
    <source>
        <dbReference type="EMBL" id="KJA16332.1"/>
    </source>
</evidence>
<dbReference type="GO" id="GO:0005737">
    <property type="term" value="C:cytoplasm"/>
    <property type="evidence" value="ECO:0007669"/>
    <property type="project" value="TreeGrafter"/>
</dbReference>
<evidence type="ECO:0000259" key="7">
    <source>
        <dbReference type="PROSITE" id="PS51194"/>
    </source>
</evidence>
<dbReference type="Pfam" id="PF00270">
    <property type="entry name" value="DEAD"/>
    <property type="match status" value="1"/>
</dbReference>
<dbReference type="GO" id="GO:0003676">
    <property type="term" value="F:nucleic acid binding"/>
    <property type="evidence" value="ECO:0007669"/>
    <property type="project" value="InterPro"/>
</dbReference>
<dbReference type="AlphaFoldDB" id="A0A0D2KP01"/>
<dbReference type="InterPro" id="IPR011545">
    <property type="entry name" value="DEAD/DEAH_box_helicase_dom"/>
</dbReference>
<dbReference type="GO" id="GO:0005694">
    <property type="term" value="C:chromosome"/>
    <property type="evidence" value="ECO:0007669"/>
    <property type="project" value="TreeGrafter"/>
</dbReference>
<dbReference type="PROSITE" id="PS51194">
    <property type="entry name" value="HELICASE_CTER"/>
    <property type="match status" value="1"/>
</dbReference>
<dbReference type="InterPro" id="IPR014001">
    <property type="entry name" value="Helicase_ATP-bd"/>
</dbReference>
<dbReference type="OrthoDB" id="2507344at2759"/>
<evidence type="ECO:0000256" key="1">
    <source>
        <dbReference type="ARBA" id="ARBA00005446"/>
    </source>
</evidence>
<evidence type="ECO:0000256" key="2">
    <source>
        <dbReference type="ARBA" id="ARBA00022741"/>
    </source>
</evidence>
<dbReference type="EMBL" id="KN817623">
    <property type="protein sequence ID" value="KJA16332.1"/>
    <property type="molecule type" value="Genomic_DNA"/>
</dbReference>
<organism evidence="8 9">
    <name type="scientific">Hypholoma sublateritium (strain FD-334 SS-4)</name>
    <dbReference type="NCBI Taxonomy" id="945553"/>
    <lineage>
        <taxon>Eukaryota</taxon>
        <taxon>Fungi</taxon>
        <taxon>Dikarya</taxon>
        <taxon>Basidiomycota</taxon>
        <taxon>Agaricomycotina</taxon>
        <taxon>Agaricomycetes</taxon>
        <taxon>Agaricomycetidae</taxon>
        <taxon>Agaricales</taxon>
        <taxon>Agaricineae</taxon>
        <taxon>Strophariaceae</taxon>
        <taxon>Hypholoma</taxon>
    </lineage>
</organism>
<sequence>MRLDGSFRVASDITAICAALEYCIRGTMLVKITSKSKEENISIFKVLDEVTKYLTTKEETPMAFVYNVHRVLKSIRTDEVTRAKHHFPGASPRVIDCDGHLVRLSDIKEMHDKEHLWPGLKGTMSAEKFGVRCGDMTERYMRQQFRPLAWRSLISAFGKRLPSSRAFEANEDLFCDLAMMHSSSMASKRYGRLSEEAQHGDYRTTIGCVQAGLDFQKHIGIGQSRPFILESSSDDQPVSVSTGAVLDDTMMERIARSVLHGISDTLESRIKETVLDSMADVMARVLPQVPRPLDDNNLRLCSDISPHPSRLRSLREFLGRPNAKFTCPEQALLFELMCRGEQNVLGVLGTGKGKTLLVLLYAYTFRSQGITVVVLPLSPLRDEYLRRARELRVLASIWQRTKSYNPDVSLLCVSVEDTGCDDFKKYLAKLEHAGRLNCIVYDEVHKLMTDKDFRDAFDNFWVLNTVKAVKFAFSGSIPPSTLALFSQLTKTTWRIVRTPSNRPELAYKIIHVKSNVCEKIATDVNSIMSDYESKSDDRLMVFCRSHKEVDILSKALGVQGFTSQTVDTNSHTMESWRAGKPKCIISTSILGCGFDYSAVRHVMHWGPAYTMIDHYQQESRAGRDGKRAEAITYIEEPYRPTKCTPDDLFGAGDLNKWAVATNQCLRIIPSSYLDGVPITCSLLPDCELCSYCDEQTYQSPPRQAVYLAPYVRDAVKSVSRGMAPPQTPLPVVDSRALSFHFPTPRSSDSYRIPPAPSARFRSSSVYSMPIAEPNDDVFMTPSSHSNVSMNLSDLNFSSPTIYESASSPDIFSTTLDDNPPAKRQLASSMATQNKRVCLLDPISGRPALHSSTPLPVQAPARPGVVARANTIAVNNNVNGLKSAINRTRQAFEKLRTSCVICLLLGDEDWETHKYDNCVGLPMQFAKDDMFTKFKKEFKYLRGCYGCGIEAVHPTGSYGKSCPDDGHMIRVLYAYSWGGYSIFRDYPGRPVDLLAPPDHDLSTDERAPILKRVSQHFYSDGSGYPELYNIFLYAMRMRGVIQ</sequence>
<dbReference type="Proteomes" id="UP000054270">
    <property type="component" value="Unassembled WGS sequence"/>
</dbReference>